<accession>A0ACC1NDX8</accession>
<protein>
    <submittedName>
        <fullName evidence="1">Uncharacterized protein</fullName>
    </submittedName>
</protein>
<name>A0ACC1NDX8_9HYPO</name>
<proteinExistence type="predicted"/>
<dbReference type="EMBL" id="JANJQO010000536">
    <property type="protein sequence ID" value="KAJ2976821.1"/>
    <property type="molecule type" value="Genomic_DNA"/>
</dbReference>
<sequence length="562" mass="62547">MDEKHEVVVQHEELDAVLERCAQDGSITDPALVEAALEATADDHELGVWEAIKTYPQAVGWALVAATCVIMEGYDTSLLNNFFAYPSFLIRYGFWVGKTPATPTGYQLTAAWQSGLSQGTNVGVIIGCLISGFIVERWGSRTAQLSSLISLSAFIFIVVFAPNLPVLLVGEILCGIPWGILSTTAPAYAAEVLPNSLRIYLTSYTNMCFIIGQFISAGVIKGLSTREDQWGYRIPFCLQWAWPIFLGPLIYLSPESPWFYVRQGRVKDAEASLNRLRSKKNAGSRVDSRKKLAAIIYTNNLERNLTIGTSYWDCFKGTELRRTEIACFCFSGQILSGINFAYNSSYFFSQIGLGTKTTYSLNLGGTGLALIGTFMNWFFLMPYFGRRTIYIWGMAAMFTVLIVIGILNPWTERYSVGMTQASLTLLWTFFFQLSAGQLGWALPAEMGSSRLRQKTICVAREASNLIGIVAGILQQYFMNPQAWNIKGYTGFFWGGTCLGMLVWCYFRLPETKGRTFDELDVLFAKKVPARKFASTVVDSFDENDMADLTGQPLDKMVQKTAA</sequence>
<evidence type="ECO:0000313" key="1">
    <source>
        <dbReference type="EMBL" id="KAJ2976821.1"/>
    </source>
</evidence>
<keyword evidence="2" id="KW-1185">Reference proteome</keyword>
<evidence type="ECO:0000313" key="2">
    <source>
        <dbReference type="Proteomes" id="UP001143910"/>
    </source>
</evidence>
<comment type="caution">
    <text evidence="1">The sequence shown here is derived from an EMBL/GenBank/DDBJ whole genome shotgun (WGS) entry which is preliminary data.</text>
</comment>
<dbReference type="Proteomes" id="UP001143910">
    <property type="component" value="Unassembled WGS sequence"/>
</dbReference>
<gene>
    <name evidence="1" type="ORF">NQ176_g4722</name>
</gene>
<organism evidence="1 2">
    <name type="scientific">Zarea fungicola</name>
    <dbReference type="NCBI Taxonomy" id="93591"/>
    <lineage>
        <taxon>Eukaryota</taxon>
        <taxon>Fungi</taxon>
        <taxon>Dikarya</taxon>
        <taxon>Ascomycota</taxon>
        <taxon>Pezizomycotina</taxon>
        <taxon>Sordariomycetes</taxon>
        <taxon>Hypocreomycetidae</taxon>
        <taxon>Hypocreales</taxon>
        <taxon>Cordycipitaceae</taxon>
        <taxon>Zarea</taxon>
    </lineage>
</organism>
<reference evidence="1" key="1">
    <citation type="submission" date="2022-08" db="EMBL/GenBank/DDBJ databases">
        <title>Genome Sequence of Lecanicillium fungicola.</title>
        <authorList>
            <person name="Buettner E."/>
        </authorList>
    </citation>
    <scope>NUCLEOTIDE SEQUENCE</scope>
    <source>
        <strain evidence="1">Babe33</strain>
    </source>
</reference>